<dbReference type="Proteomes" id="UP001500121">
    <property type="component" value="Unassembled WGS sequence"/>
</dbReference>
<protein>
    <submittedName>
        <fullName evidence="1">DUF2017 domain-containing protein</fullName>
    </submittedName>
</protein>
<dbReference type="RefSeq" id="WP_345481110.1">
    <property type="nucleotide sequence ID" value="NZ_BAABLP010000004.1"/>
</dbReference>
<gene>
    <name evidence="1" type="ORF">GCM10025783_20900</name>
</gene>
<organism evidence="1 2">
    <name type="scientific">Amnibacterium soli</name>
    <dbReference type="NCBI Taxonomy" id="1282736"/>
    <lineage>
        <taxon>Bacteria</taxon>
        <taxon>Bacillati</taxon>
        <taxon>Actinomycetota</taxon>
        <taxon>Actinomycetes</taxon>
        <taxon>Micrococcales</taxon>
        <taxon>Microbacteriaceae</taxon>
        <taxon>Amnibacterium</taxon>
    </lineage>
</organism>
<dbReference type="InterPro" id="IPR018561">
    <property type="entry name" value="AosR"/>
</dbReference>
<sequence>MRILGEFRRKHGRIERRFTPAERRMIGNLLRGLDETLDRSDQLAGYEDAVLRRLLPNAYPEDPEAGAQWASATRQRLATAKQETARRVAADLEAAPNGLVRLDEDGAVVWLRVLGDLRLALAERVGMDALQHDVTQPHSMVYAWLTWLQGSLVDVLDGS</sequence>
<accession>A0ABP8Z873</accession>
<dbReference type="Pfam" id="PF09438">
    <property type="entry name" value="DUF2017"/>
    <property type="match status" value="1"/>
</dbReference>
<dbReference type="EMBL" id="BAABLP010000004">
    <property type="protein sequence ID" value="GAA4748558.1"/>
    <property type="molecule type" value="Genomic_DNA"/>
</dbReference>
<proteinExistence type="predicted"/>
<evidence type="ECO:0000313" key="1">
    <source>
        <dbReference type="EMBL" id="GAA4748558.1"/>
    </source>
</evidence>
<comment type="caution">
    <text evidence="1">The sequence shown here is derived from an EMBL/GenBank/DDBJ whole genome shotgun (WGS) entry which is preliminary data.</text>
</comment>
<evidence type="ECO:0000313" key="2">
    <source>
        <dbReference type="Proteomes" id="UP001500121"/>
    </source>
</evidence>
<keyword evidence="2" id="KW-1185">Reference proteome</keyword>
<name>A0ABP8Z873_9MICO</name>
<reference evidence="2" key="1">
    <citation type="journal article" date="2019" name="Int. J. Syst. Evol. Microbiol.">
        <title>The Global Catalogue of Microorganisms (GCM) 10K type strain sequencing project: providing services to taxonomists for standard genome sequencing and annotation.</title>
        <authorList>
            <consortium name="The Broad Institute Genomics Platform"/>
            <consortium name="The Broad Institute Genome Sequencing Center for Infectious Disease"/>
            <person name="Wu L."/>
            <person name="Ma J."/>
        </authorList>
    </citation>
    <scope>NUCLEOTIDE SEQUENCE [LARGE SCALE GENOMIC DNA]</scope>
    <source>
        <strain evidence="2">JCM 19015</strain>
    </source>
</reference>